<name>A0A8J3Y9X9_9ACTN</name>
<evidence type="ECO:0000313" key="3">
    <source>
        <dbReference type="Proteomes" id="UP000652013"/>
    </source>
</evidence>
<keyword evidence="3" id="KW-1185">Reference proteome</keyword>
<evidence type="ECO:0000313" key="2">
    <source>
        <dbReference type="EMBL" id="GIJ03908.1"/>
    </source>
</evidence>
<dbReference type="EMBL" id="BOOY01000025">
    <property type="protein sequence ID" value="GIJ03908.1"/>
    <property type="molecule type" value="Genomic_DNA"/>
</dbReference>
<evidence type="ECO:0000256" key="1">
    <source>
        <dbReference type="SAM" id="Phobius"/>
    </source>
</evidence>
<organism evidence="2 3">
    <name type="scientific">Spirilliplanes yamanashiensis</name>
    <dbReference type="NCBI Taxonomy" id="42233"/>
    <lineage>
        <taxon>Bacteria</taxon>
        <taxon>Bacillati</taxon>
        <taxon>Actinomycetota</taxon>
        <taxon>Actinomycetes</taxon>
        <taxon>Micromonosporales</taxon>
        <taxon>Micromonosporaceae</taxon>
        <taxon>Spirilliplanes</taxon>
    </lineage>
</organism>
<gene>
    <name evidence="2" type="ORF">Sya03_32600</name>
</gene>
<feature type="transmembrane region" description="Helical" evidence="1">
    <location>
        <begin position="6"/>
        <end position="26"/>
    </location>
</feature>
<accession>A0A8J3Y9X9</accession>
<evidence type="ECO:0008006" key="4">
    <source>
        <dbReference type="Google" id="ProtNLM"/>
    </source>
</evidence>
<comment type="caution">
    <text evidence="2">The sequence shown here is derived from an EMBL/GenBank/DDBJ whole genome shotgun (WGS) entry which is preliminary data.</text>
</comment>
<keyword evidence="1" id="KW-0812">Transmembrane</keyword>
<reference evidence="2" key="1">
    <citation type="submission" date="2021-01" db="EMBL/GenBank/DDBJ databases">
        <title>Whole genome shotgun sequence of Spirilliplanes yamanashiensis NBRC 15828.</title>
        <authorList>
            <person name="Komaki H."/>
            <person name="Tamura T."/>
        </authorList>
    </citation>
    <scope>NUCLEOTIDE SEQUENCE</scope>
    <source>
        <strain evidence="2">NBRC 15828</strain>
    </source>
</reference>
<dbReference type="AlphaFoldDB" id="A0A8J3Y9X9"/>
<dbReference type="RefSeq" id="WP_203939158.1">
    <property type="nucleotide sequence ID" value="NZ_BAAAGJ010000002.1"/>
</dbReference>
<keyword evidence="1" id="KW-1133">Transmembrane helix</keyword>
<proteinExistence type="predicted"/>
<protein>
    <recommendedName>
        <fullName evidence="4">FeoB-associated Cys-rich membrane protein</fullName>
    </recommendedName>
</protein>
<keyword evidence="1" id="KW-0472">Membrane</keyword>
<dbReference type="Proteomes" id="UP000652013">
    <property type="component" value="Unassembled WGS sequence"/>
</dbReference>
<sequence>MNASIVVAVGLAILNLLIGVALGWYLRRINSWCRQCGDRLTCQGCGTDASWALRPDPERSVR</sequence>